<name>A0ABD2Z1U6_9GENT</name>
<keyword evidence="2" id="KW-1185">Reference proteome</keyword>
<protein>
    <submittedName>
        <fullName evidence="1">Uncharacterized protein</fullName>
    </submittedName>
</protein>
<proteinExistence type="predicted"/>
<dbReference type="AlphaFoldDB" id="A0ABD2Z1U6"/>
<sequence length="90" mass="9923">MKVDRNIEFISDLINPSSTSAGYVLSASFHFERQALGHEVQHNEASLPVSVGLHGGINFELLQIGCNDFSSEPLQLISRKNLVILQTTEL</sequence>
<dbReference type="EMBL" id="JBJUIK010000011">
    <property type="protein sequence ID" value="KAL3513478.1"/>
    <property type="molecule type" value="Genomic_DNA"/>
</dbReference>
<evidence type="ECO:0000313" key="2">
    <source>
        <dbReference type="Proteomes" id="UP001630127"/>
    </source>
</evidence>
<evidence type="ECO:0000313" key="1">
    <source>
        <dbReference type="EMBL" id="KAL3513478.1"/>
    </source>
</evidence>
<reference evidence="1 2" key="1">
    <citation type="submission" date="2024-11" db="EMBL/GenBank/DDBJ databases">
        <title>A near-complete genome assembly of Cinchona calisaya.</title>
        <authorList>
            <person name="Lian D.C."/>
            <person name="Zhao X.W."/>
            <person name="Wei L."/>
        </authorList>
    </citation>
    <scope>NUCLEOTIDE SEQUENCE [LARGE SCALE GENOMIC DNA]</scope>
    <source>
        <tissue evidence="1">Nenye</tissue>
    </source>
</reference>
<comment type="caution">
    <text evidence="1">The sequence shown here is derived from an EMBL/GenBank/DDBJ whole genome shotgun (WGS) entry which is preliminary data.</text>
</comment>
<gene>
    <name evidence="1" type="ORF">ACH5RR_026195</name>
</gene>
<accession>A0ABD2Z1U6</accession>
<dbReference type="Proteomes" id="UP001630127">
    <property type="component" value="Unassembled WGS sequence"/>
</dbReference>
<organism evidence="1 2">
    <name type="scientific">Cinchona calisaya</name>
    <dbReference type="NCBI Taxonomy" id="153742"/>
    <lineage>
        <taxon>Eukaryota</taxon>
        <taxon>Viridiplantae</taxon>
        <taxon>Streptophyta</taxon>
        <taxon>Embryophyta</taxon>
        <taxon>Tracheophyta</taxon>
        <taxon>Spermatophyta</taxon>
        <taxon>Magnoliopsida</taxon>
        <taxon>eudicotyledons</taxon>
        <taxon>Gunneridae</taxon>
        <taxon>Pentapetalae</taxon>
        <taxon>asterids</taxon>
        <taxon>lamiids</taxon>
        <taxon>Gentianales</taxon>
        <taxon>Rubiaceae</taxon>
        <taxon>Cinchonoideae</taxon>
        <taxon>Cinchoneae</taxon>
        <taxon>Cinchona</taxon>
    </lineage>
</organism>